<gene>
    <name evidence="1" type="ORF">AMD01_10325</name>
</gene>
<dbReference type="EMBL" id="LILC01000013">
    <property type="protein sequence ID" value="KOO46246.1"/>
    <property type="molecule type" value="Genomic_DNA"/>
</dbReference>
<accession>A0A0M0L595</accession>
<keyword evidence="2" id="KW-1185">Reference proteome</keyword>
<dbReference type="AlphaFoldDB" id="A0A0M0L595"/>
<dbReference type="Proteomes" id="UP000037558">
    <property type="component" value="Unassembled WGS sequence"/>
</dbReference>
<dbReference type="OrthoDB" id="7058913at2"/>
<dbReference type="RefSeq" id="WP_053401318.1">
    <property type="nucleotide sequence ID" value="NZ_LILC01000013.1"/>
</dbReference>
<organism evidence="1 2">
    <name type="scientific">Priestia koreensis</name>
    <dbReference type="NCBI Taxonomy" id="284581"/>
    <lineage>
        <taxon>Bacteria</taxon>
        <taxon>Bacillati</taxon>
        <taxon>Bacillota</taxon>
        <taxon>Bacilli</taxon>
        <taxon>Bacillales</taxon>
        <taxon>Bacillaceae</taxon>
        <taxon>Priestia</taxon>
    </lineage>
</organism>
<evidence type="ECO:0000313" key="2">
    <source>
        <dbReference type="Proteomes" id="UP000037558"/>
    </source>
</evidence>
<proteinExistence type="predicted"/>
<comment type="caution">
    <text evidence="1">The sequence shown here is derived from an EMBL/GenBank/DDBJ whole genome shotgun (WGS) entry which is preliminary data.</text>
</comment>
<evidence type="ECO:0000313" key="1">
    <source>
        <dbReference type="EMBL" id="KOO46246.1"/>
    </source>
</evidence>
<reference evidence="2" key="1">
    <citation type="submission" date="2015-08" db="EMBL/GenBank/DDBJ databases">
        <title>Fjat-14210 dsm16467.</title>
        <authorList>
            <person name="Liu B."/>
            <person name="Wang J."/>
            <person name="Zhu Y."/>
            <person name="Liu G."/>
            <person name="Chen Q."/>
            <person name="Chen Z."/>
            <person name="Lan J."/>
            <person name="Che J."/>
            <person name="Ge C."/>
            <person name="Shi H."/>
            <person name="Pan Z."/>
            <person name="Liu X."/>
        </authorList>
    </citation>
    <scope>NUCLEOTIDE SEQUENCE [LARGE SCALE GENOMIC DNA]</scope>
    <source>
        <strain evidence="2">DSM 16467</strain>
    </source>
</reference>
<dbReference type="PATRIC" id="fig|284581.3.peg.2157"/>
<protein>
    <submittedName>
        <fullName evidence="1">Uncharacterized protein</fullName>
    </submittedName>
</protein>
<name>A0A0M0L595_9BACI</name>
<sequence>MQYKPKYDQTLIIGIVKDGIWCWYVTGKDMWIVTSEQHGEEYSVECIGQRGEGSFLEKMKPFYVQTEELADLLHEKNYESILDLVPALRIDLDHKTLQSLVLESSTFEKNVPKGWIGEYKDFIDDVPKQNQYWMINGQNEFLDKSHQ</sequence>